<accession>U2V5W4</accession>
<reference evidence="1 2" key="1">
    <citation type="submission" date="2013-08" db="EMBL/GenBank/DDBJ databases">
        <authorList>
            <person name="Durkin A.S."/>
            <person name="Haft D.R."/>
            <person name="McCorrison J."/>
            <person name="Torralba M."/>
            <person name="Gillis M."/>
            <person name="Haft D.H."/>
            <person name="Methe B."/>
            <person name="Sutton G."/>
            <person name="Nelson K.E."/>
        </authorList>
    </citation>
    <scope>NUCLEOTIDE SEQUENCE [LARGE SCALE GENOMIC DNA]</scope>
    <source>
        <strain evidence="1 2">F0195</strain>
    </source>
</reference>
<dbReference type="Proteomes" id="UP000016638">
    <property type="component" value="Unassembled WGS sequence"/>
</dbReference>
<dbReference type="PATRIC" id="fig|1125712.3.peg.1438"/>
<dbReference type="AlphaFoldDB" id="U2V5W4"/>
<dbReference type="Pfam" id="PF11753">
    <property type="entry name" value="DUF3310"/>
    <property type="match status" value="1"/>
</dbReference>
<sequence length="80" mass="8746">MSDDMVNHPAHYTTGAVECIDALRSALGLRGFVDHCRACAIKYAWRSPHKGREAEDLRKAAWYLGRAAGELDRGDGDGVS</sequence>
<evidence type="ECO:0000313" key="2">
    <source>
        <dbReference type="Proteomes" id="UP000016638"/>
    </source>
</evidence>
<comment type="caution">
    <text evidence="1">The sequence shown here is derived from an EMBL/GenBank/DDBJ whole genome shotgun (WGS) entry which is preliminary data.</text>
</comment>
<protein>
    <submittedName>
        <fullName evidence="1">PF11753 family protein</fullName>
    </submittedName>
</protein>
<dbReference type="EMBL" id="AWEZ01000047">
    <property type="protein sequence ID" value="ERL08041.1"/>
    <property type="molecule type" value="Genomic_DNA"/>
</dbReference>
<proteinExistence type="predicted"/>
<name>U2V5W4_9ACTN</name>
<dbReference type="InterPro" id="IPR021739">
    <property type="entry name" value="SaV-like"/>
</dbReference>
<keyword evidence="2" id="KW-1185">Reference proteome</keyword>
<dbReference type="RefSeq" id="WP_021726316.1">
    <property type="nucleotide sequence ID" value="NZ_AWEZ01000047.1"/>
</dbReference>
<dbReference type="eggNOG" id="ENOG5033BW7">
    <property type="taxonomic scope" value="Bacteria"/>
</dbReference>
<dbReference type="STRING" id="1125712.HMPREF1316_2379"/>
<evidence type="ECO:0000313" key="1">
    <source>
        <dbReference type="EMBL" id="ERL08041.1"/>
    </source>
</evidence>
<organism evidence="1 2">
    <name type="scientific">Olsenella profusa F0195</name>
    <dbReference type="NCBI Taxonomy" id="1125712"/>
    <lineage>
        <taxon>Bacteria</taxon>
        <taxon>Bacillati</taxon>
        <taxon>Actinomycetota</taxon>
        <taxon>Coriobacteriia</taxon>
        <taxon>Coriobacteriales</taxon>
        <taxon>Atopobiaceae</taxon>
        <taxon>Olsenella</taxon>
    </lineage>
</organism>
<gene>
    <name evidence="1" type="ORF">HMPREF1316_2379</name>
</gene>